<gene>
    <name evidence="1" type="ORF">ECRASSUSDP1_LOCUS8149</name>
</gene>
<evidence type="ECO:0000313" key="2">
    <source>
        <dbReference type="Proteomes" id="UP001295684"/>
    </source>
</evidence>
<dbReference type="EMBL" id="CAMPGE010007960">
    <property type="protein sequence ID" value="CAI2366875.1"/>
    <property type="molecule type" value="Genomic_DNA"/>
</dbReference>
<accession>A0AAD1UHE6</accession>
<comment type="caution">
    <text evidence="1">The sequence shown here is derived from an EMBL/GenBank/DDBJ whole genome shotgun (WGS) entry which is preliminary data.</text>
</comment>
<dbReference type="AlphaFoldDB" id="A0AAD1UHE6"/>
<proteinExistence type="predicted"/>
<protein>
    <submittedName>
        <fullName evidence="1">Uncharacterized protein</fullName>
    </submittedName>
</protein>
<sequence>MLKNARLQNIQASMEKRASLKITGNHKGLKVRDRSPLQNSKIMSARIEPKKCQPSFDEIGLKRFGEGKVDKNDSFLKFQADLLLSIKLLVKNATRGSIRVNLSIKTAKRRTSSLLNIKYNEKVKKECDDLLNLCLLRIRMNCSSKRSLIHP</sequence>
<organism evidence="1 2">
    <name type="scientific">Euplotes crassus</name>
    <dbReference type="NCBI Taxonomy" id="5936"/>
    <lineage>
        <taxon>Eukaryota</taxon>
        <taxon>Sar</taxon>
        <taxon>Alveolata</taxon>
        <taxon>Ciliophora</taxon>
        <taxon>Intramacronucleata</taxon>
        <taxon>Spirotrichea</taxon>
        <taxon>Hypotrichia</taxon>
        <taxon>Euplotida</taxon>
        <taxon>Euplotidae</taxon>
        <taxon>Moneuplotes</taxon>
    </lineage>
</organism>
<reference evidence="1" key="1">
    <citation type="submission" date="2023-07" db="EMBL/GenBank/DDBJ databases">
        <authorList>
            <consortium name="AG Swart"/>
            <person name="Singh M."/>
            <person name="Singh A."/>
            <person name="Seah K."/>
            <person name="Emmerich C."/>
        </authorList>
    </citation>
    <scope>NUCLEOTIDE SEQUENCE</scope>
    <source>
        <strain evidence="1">DP1</strain>
    </source>
</reference>
<name>A0AAD1UHE6_EUPCR</name>
<keyword evidence="2" id="KW-1185">Reference proteome</keyword>
<evidence type="ECO:0000313" key="1">
    <source>
        <dbReference type="EMBL" id="CAI2366875.1"/>
    </source>
</evidence>
<dbReference type="Proteomes" id="UP001295684">
    <property type="component" value="Unassembled WGS sequence"/>
</dbReference>